<dbReference type="InterPro" id="IPR050834">
    <property type="entry name" value="Glycosyltransf_2"/>
</dbReference>
<dbReference type="Gene3D" id="3.90.550.10">
    <property type="entry name" value="Spore Coat Polysaccharide Biosynthesis Protein SpsA, Chain A"/>
    <property type="match status" value="1"/>
</dbReference>
<dbReference type="Pfam" id="PF00535">
    <property type="entry name" value="Glycos_transf_2"/>
    <property type="match status" value="1"/>
</dbReference>
<evidence type="ECO:0000256" key="1">
    <source>
        <dbReference type="SAM" id="MobiDB-lite"/>
    </source>
</evidence>
<dbReference type="AlphaFoldDB" id="A0A840W031"/>
<dbReference type="GO" id="GO:0016740">
    <property type="term" value="F:transferase activity"/>
    <property type="evidence" value="ECO:0007669"/>
    <property type="project" value="UniProtKB-KW"/>
</dbReference>
<name>A0A840W031_9ACTN</name>
<organism evidence="3 4">
    <name type="scientific">Nocardiopsis metallicus</name>
    <dbReference type="NCBI Taxonomy" id="179819"/>
    <lineage>
        <taxon>Bacteria</taxon>
        <taxon>Bacillati</taxon>
        <taxon>Actinomycetota</taxon>
        <taxon>Actinomycetes</taxon>
        <taxon>Streptosporangiales</taxon>
        <taxon>Nocardiopsidaceae</taxon>
        <taxon>Nocardiopsis</taxon>
    </lineage>
</organism>
<dbReference type="Proteomes" id="UP000579647">
    <property type="component" value="Unassembled WGS sequence"/>
</dbReference>
<evidence type="ECO:0000313" key="3">
    <source>
        <dbReference type="EMBL" id="MBB5490089.1"/>
    </source>
</evidence>
<protein>
    <submittedName>
        <fullName evidence="3">GT2 family glycosyltransferase</fullName>
    </submittedName>
</protein>
<reference evidence="3 4" key="1">
    <citation type="submission" date="2020-08" db="EMBL/GenBank/DDBJ databases">
        <title>Sequencing the genomes of 1000 actinobacteria strains.</title>
        <authorList>
            <person name="Klenk H.-P."/>
        </authorList>
    </citation>
    <scope>NUCLEOTIDE SEQUENCE [LARGE SCALE GENOMIC DNA]</scope>
    <source>
        <strain evidence="3 4">DSM 44598</strain>
    </source>
</reference>
<dbReference type="EMBL" id="JACHDO010000001">
    <property type="protein sequence ID" value="MBB5490089.1"/>
    <property type="molecule type" value="Genomic_DNA"/>
</dbReference>
<dbReference type="PANTHER" id="PTHR43685">
    <property type="entry name" value="GLYCOSYLTRANSFERASE"/>
    <property type="match status" value="1"/>
</dbReference>
<dbReference type="SUPFAM" id="SSF53448">
    <property type="entry name" value="Nucleotide-diphospho-sugar transferases"/>
    <property type="match status" value="1"/>
</dbReference>
<evidence type="ECO:0000313" key="4">
    <source>
        <dbReference type="Proteomes" id="UP000579647"/>
    </source>
</evidence>
<feature type="domain" description="Glycosyltransferase 2-like" evidence="2">
    <location>
        <begin position="31"/>
        <end position="157"/>
    </location>
</feature>
<gene>
    <name evidence="3" type="ORF">HNR07_001226</name>
</gene>
<evidence type="ECO:0000259" key="2">
    <source>
        <dbReference type="Pfam" id="PF00535"/>
    </source>
</evidence>
<sequence length="564" mass="61899">MERVTARVFRNDWSALTPPATGRWTPELSVSVIIPARGGQDRLNLALASLSAQTYPEQLFEVVVVDDHSVPALTLPEHRPRRCRVVSAPDGGWGAGYARAYGAHSSTGDILMWMDADMIACPEFVEAQARWHHVHAECVTLGRVRFSATEPRGPEELLAAARSGDLYRDLDTGGRHNWIERLLAQSDYLRDADHLGFHAYLGAAAAVRRSLYEAAGGVDPDLDLGQDTEFGYRLWQAGAVMVPERAATAWHVGPASTARTRLPSERFRTEVLAELMPHPHAYRERVPEPRRRTPLVHAVVDVSGAPYNLVRGCVDRLLGGTETDLTVTLVADWEGVEAAAGGCEGPKLDLRLVQANYLREPRISFASAAPRTGFPSPFLLQVPVAWGVGELALSRLLASAERARAGLTELFLAASPTRDAGVRLWRTRALARAMRVCGDEEDLADVVAELHGRYRIHGGEGTLIDLTLHRSVPPPPRAALRSENSERAVPGTEGVRHEGARSEENGFTRGSVEGADESADQEARPRRRGLRARLRSLWHRACRACGREMPDEADGQSRTWGSDR</sequence>
<feature type="compositionally biased region" description="Basic and acidic residues" evidence="1">
    <location>
        <begin position="494"/>
        <end position="506"/>
    </location>
</feature>
<dbReference type="PANTHER" id="PTHR43685:SF3">
    <property type="entry name" value="SLR2126 PROTEIN"/>
    <property type="match status" value="1"/>
</dbReference>
<dbReference type="InterPro" id="IPR029044">
    <property type="entry name" value="Nucleotide-diphossugar_trans"/>
</dbReference>
<keyword evidence="4" id="KW-1185">Reference proteome</keyword>
<accession>A0A840W031</accession>
<feature type="region of interest" description="Disordered" evidence="1">
    <location>
        <begin position="468"/>
        <end position="530"/>
    </location>
</feature>
<dbReference type="RefSeq" id="WP_312893628.1">
    <property type="nucleotide sequence ID" value="NZ_BAAAKM010000022.1"/>
</dbReference>
<comment type="caution">
    <text evidence="3">The sequence shown here is derived from an EMBL/GenBank/DDBJ whole genome shotgun (WGS) entry which is preliminary data.</text>
</comment>
<dbReference type="CDD" id="cd00761">
    <property type="entry name" value="Glyco_tranf_GTA_type"/>
    <property type="match status" value="1"/>
</dbReference>
<dbReference type="InterPro" id="IPR001173">
    <property type="entry name" value="Glyco_trans_2-like"/>
</dbReference>
<feature type="region of interest" description="Disordered" evidence="1">
    <location>
        <begin position="545"/>
        <end position="564"/>
    </location>
</feature>
<keyword evidence="3" id="KW-0808">Transferase</keyword>
<proteinExistence type="predicted"/>